<protein>
    <submittedName>
        <fullName evidence="2">BLUF domain-containing protein</fullName>
    </submittedName>
</protein>
<dbReference type="Pfam" id="PF04940">
    <property type="entry name" value="BLUF"/>
    <property type="match status" value="1"/>
</dbReference>
<dbReference type="EMBL" id="SMYL01000003">
    <property type="protein sequence ID" value="TDK66466.1"/>
    <property type="molecule type" value="Genomic_DNA"/>
</dbReference>
<dbReference type="AlphaFoldDB" id="A0A4R5W223"/>
<proteinExistence type="predicted"/>
<dbReference type="SUPFAM" id="SSF54975">
    <property type="entry name" value="Acylphosphatase/BLUF domain-like"/>
    <property type="match status" value="1"/>
</dbReference>
<dbReference type="OrthoDB" id="557705at2"/>
<sequence>MMIRLVYASRAVNLGPGDVKDILASSRRNNQQLAVTGALSLTNGIFLQCLEGDRAAVNALYHHILKDKRHNKPEVLALEEITQRQFTSWNMGLVASTMENAALFLKYSSTAEFDPYQMSAAALKEFFVEVANSTRWLT</sequence>
<evidence type="ECO:0000259" key="1">
    <source>
        <dbReference type="PROSITE" id="PS50925"/>
    </source>
</evidence>
<evidence type="ECO:0000313" key="2">
    <source>
        <dbReference type="EMBL" id="TDK66466.1"/>
    </source>
</evidence>
<keyword evidence="3" id="KW-1185">Reference proteome</keyword>
<dbReference type="GO" id="GO:0009882">
    <property type="term" value="F:blue light photoreceptor activity"/>
    <property type="evidence" value="ECO:0007669"/>
    <property type="project" value="InterPro"/>
</dbReference>
<evidence type="ECO:0000313" key="3">
    <source>
        <dbReference type="Proteomes" id="UP000294829"/>
    </source>
</evidence>
<dbReference type="Gene3D" id="3.30.70.100">
    <property type="match status" value="1"/>
</dbReference>
<reference evidence="2 3" key="1">
    <citation type="submission" date="2019-03" db="EMBL/GenBank/DDBJ databases">
        <title>Sapientia aquatica gen. nov., sp. nov., isolated from a crater lake.</title>
        <authorList>
            <person name="Felfoldi T."/>
            <person name="Szabo A."/>
            <person name="Toth E."/>
            <person name="Schumann P."/>
            <person name="Keki Z."/>
            <person name="Marialigeti K."/>
            <person name="Mathe I."/>
        </authorList>
    </citation>
    <scope>NUCLEOTIDE SEQUENCE [LARGE SCALE GENOMIC DNA]</scope>
    <source>
        <strain evidence="2 3">SA-152</strain>
    </source>
</reference>
<feature type="domain" description="BLUF" evidence="1">
    <location>
        <begin position="2"/>
        <end position="92"/>
    </location>
</feature>
<gene>
    <name evidence="2" type="ORF">E2I14_08325</name>
</gene>
<accession>A0A4R5W223</accession>
<dbReference type="InterPro" id="IPR036046">
    <property type="entry name" value="Acylphosphatase-like_dom_sf"/>
</dbReference>
<organism evidence="2 3">
    <name type="scientific">Sapientia aquatica</name>
    <dbReference type="NCBI Taxonomy" id="1549640"/>
    <lineage>
        <taxon>Bacteria</taxon>
        <taxon>Pseudomonadati</taxon>
        <taxon>Pseudomonadota</taxon>
        <taxon>Betaproteobacteria</taxon>
        <taxon>Burkholderiales</taxon>
        <taxon>Oxalobacteraceae</taxon>
        <taxon>Sapientia</taxon>
    </lineage>
</organism>
<dbReference type="InterPro" id="IPR007024">
    <property type="entry name" value="BLUF_domain"/>
</dbReference>
<comment type="caution">
    <text evidence="2">The sequence shown here is derived from an EMBL/GenBank/DDBJ whole genome shotgun (WGS) entry which is preliminary data.</text>
</comment>
<dbReference type="GO" id="GO:0071949">
    <property type="term" value="F:FAD binding"/>
    <property type="evidence" value="ECO:0007669"/>
    <property type="project" value="InterPro"/>
</dbReference>
<dbReference type="RefSeq" id="WP_133327377.1">
    <property type="nucleotide sequence ID" value="NZ_SMYL01000003.1"/>
</dbReference>
<name>A0A4R5W223_9BURK</name>
<dbReference type="PROSITE" id="PS50925">
    <property type="entry name" value="BLUF"/>
    <property type="match status" value="1"/>
</dbReference>
<dbReference type="Proteomes" id="UP000294829">
    <property type="component" value="Unassembled WGS sequence"/>
</dbReference>
<dbReference type="SMART" id="SM01034">
    <property type="entry name" value="BLUF"/>
    <property type="match status" value="1"/>
</dbReference>